<evidence type="ECO:0000313" key="1">
    <source>
        <dbReference type="EMBL" id="GGU98161.1"/>
    </source>
</evidence>
<dbReference type="GO" id="GO:0030638">
    <property type="term" value="P:polyketide metabolic process"/>
    <property type="evidence" value="ECO:0007669"/>
    <property type="project" value="InterPro"/>
</dbReference>
<dbReference type="Pfam" id="PF07366">
    <property type="entry name" value="SnoaL"/>
    <property type="match status" value="1"/>
</dbReference>
<dbReference type="SUPFAM" id="SSF54427">
    <property type="entry name" value="NTF2-like"/>
    <property type="match status" value="1"/>
</dbReference>
<evidence type="ECO:0008006" key="3">
    <source>
        <dbReference type="Google" id="ProtNLM"/>
    </source>
</evidence>
<name>A0A918MC08_9ACTN</name>
<dbReference type="InterPro" id="IPR032710">
    <property type="entry name" value="NTF2-like_dom_sf"/>
</dbReference>
<dbReference type="AlphaFoldDB" id="A0A918MC08"/>
<organism evidence="1 2">
    <name type="scientific">Streptomyces filipinensis</name>
    <dbReference type="NCBI Taxonomy" id="66887"/>
    <lineage>
        <taxon>Bacteria</taxon>
        <taxon>Bacillati</taxon>
        <taxon>Actinomycetota</taxon>
        <taxon>Actinomycetes</taxon>
        <taxon>Kitasatosporales</taxon>
        <taxon>Streptomycetaceae</taxon>
        <taxon>Streptomyces</taxon>
    </lineage>
</organism>
<dbReference type="EMBL" id="BMTD01000007">
    <property type="protein sequence ID" value="GGU98161.1"/>
    <property type="molecule type" value="Genomic_DNA"/>
</dbReference>
<reference evidence="1" key="1">
    <citation type="journal article" date="2014" name="Int. J. Syst. Evol. Microbiol.">
        <title>Complete genome sequence of Corynebacterium casei LMG S-19264T (=DSM 44701T), isolated from a smear-ripened cheese.</title>
        <authorList>
            <consortium name="US DOE Joint Genome Institute (JGI-PGF)"/>
            <person name="Walter F."/>
            <person name="Albersmeier A."/>
            <person name="Kalinowski J."/>
            <person name="Ruckert C."/>
        </authorList>
    </citation>
    <scope>NUCLEOTIDE SEQUENCE</scope>
    <source>
        <strain evidence="1">JCM 4369</strain>
    </source>
</reference>
<sequence>MGSATPEEMEALIRQHMAAEERGDPEGSVAMYTDDIEHDVVGDPGGPKHGIPAALEFYRRLCKEFRAEKEERTHTYYAEDAVTIENVMTGTVPTAFMGLPGNGRRISFRILHVFEFRAGRISRENVWLDGASIVAQLTEPARAG</sequence>
<gene>
    <name evidence="1" type="ORF">GCM10010260_37910</name>
</gene>
<dbReference type="InterPro" id="IPR009959">
    <property type="entry name" value="Cyclase_SnoaL-like"/>
</dbReference>
<accession>A0A918MC08</accession>
<protein>
    <recommendedName>
        <fullName evidence="3">Ketosteroid isomerase</fullName>
    </recommendedName>
</protein>
<dbReference type="Proteomes" id="UP000618795">
    <property type="component" value="Unassembled WGS sequence"/>
</dbReference>
<dbReference type="Gene3D" id="3.10.450.50">
    <property type="match status" value="1"/>
</dbReference>
<reference evidence="1" key="2">
    <citation type="submission" date="2020-09" db="EMBL/GenBank/DDBJ databases">
        <authorList>
            <person name="Sun Q."/>
            <person name="Ohkuma M."/>
        </authorList>
    </citation>
    <scope>NUCLEOTIDE SEQUENCE</scope>
    <source>
        <strain evidence="1">JCM 4369</strain>
    </source>
</reference>
<keyword evidence="2" id="KW-1185">Reference proteome</keyword>
<comment type="caution">
    <text evidence="1">The sequence shown here is derived from an EMBL/GenBank/DDBJ whole genome shotgun (WGS) entry which is preliminary data.</text>
</comment>
<evidence type="ECO:0000313" key="2">
    <source>
        <dbReference type="Proteomes" id="UP000618795"/>
    </source>
</evidence>
<proteinExistence type="predicted"/>